<comment type="caution">
    <text evidence="3">The sequence shown here is derived from an EMBL/GenBank/DDBJ whole genome shotgun (WGS) entry which is preliminary data.</text>
</comment>
<evidence type="ECO:0000256" key="2">
    <source>
        <dbReference type="SAM" id="Phobius"/>
    </source>
</evidence>
<sequence>MGRAAGLLITMDEPWLLLVTGLALGLLVAALAGLMLACRRLSRNLLEQGVEQSKHVERLNQDLAACQQGIIRMGEDLTALRDQFKRLEDKQQRMDQHDPLSMPYNQAARLVGLGASIEDLTQSCGLSKAEAELVVKLHSAKKP</sequence>
<feature type="coiled-coil region" evidence="1">
    <location>
        <begin position="70"/>
        <end position="97"/>
    </location>
</feature>
<evidence type="ECO:0000256" key="1">
    <source>
        <dbReference type="SAM" id="Coils"/>
    </source>
</evidence>
<dbReference type="Pfam" id="PF10975">
    <property type="entry name" value="DUF2802"/>
    <property type="match status" value="1"/>
</dbReference>
<dbReference type="InterPro" id="IPR021244">
    <property type="entry name" value="DUF2802"/>
</dbReference>
<protein>
    <recommendedName>
        <fullName evidence="4">DUF2802 domain-containing protein</fullName>
    </recommendedName>
</protein>
<dbReference type="AlphaFoldDB" id="A0A0F9Y243"/>
<name>A0A0F9Y243_9ZZZZ</name>
<evidence type="ECO:0000313" key="3">
    <source>
        <dbReference type="EMBL" id="KKN98718.1"/>
    </source>
</evidence>
<gene>
    <name evidence="3" type="ORF">LCGC14_0143980</name>
</gene>
<keyword evidence="2" id="KW-0472">Membrane</keyword>
<keyword evidence="2" id="KW-1133">Transmembrane helix</keyword>
<evidence type="ECO:0008006" key="4">
    <source>
        <dbReference type="Google" id="ProtNLM"/>
    </source>
</evidence>
<keyword evidence="2" id="KW-0812">Transmembrane</keyword>
<keyword evidence="1" id="KW-0175">Coiled coil</keyword>
<feature type="transmembrane region" description="Helical" evidence="2">
    <location>
        <begin position="15"/>
        <end position="38"/>
    </location>
</feature>
<reference evidence="3" key="1">
    <citation type="journal article" date="2015" name="Nature">
        <title>Complex archaea that bridge the gap between prokaryotes and eukaryotes.</title>
        <authorList>
            <person name="Spang A."/>
            <person name="Saw J.H."/>
            <person name="Jorgensen S.L."/>
            <person name="Zaremba-Niedzwiedzka K."/>
            <person name="Martijn J."/>
            <person name="Lind A.E."/>
            <person name="van Eijk R."/>
            <person name="Schleper C."/>
            <person name="Guy L."/>
            <person name="Ettema T.J."/>
        </authorList>
    </citation>
    <scope>NUCLEOTIDE SEQUENCE</scope>
</reference>
<proteinExistence type="predicted"/>
<accession>A0A0F9Y243</accession>
<organism evidence="3">
    <name type="scientific">marine sediment metagenome</name>
    <dbReference type="NCBI Taxonomy" id="412755"/>
    <lineage>
        <taxon>unclassified sequences</taxon>
        <taxon>metagenomes</taxon>
        <taxon>ecological metagenomes</taxon>
    </lineage>
</organism>
<dbReference type="EMBL" id="LAZR01000050">
    <property type="protein sequence ID" value="KKN98718.1"/>
    <property type="molecule type" value="Genomic_DNA"/>
</dbReference>